<accession>A0AA35YCT9</accession>
<sequence length="113" mass="12810">MPLLSRGLETFLVGEENWQEKLLWVNNDLVVLIYPIDKVYVDCAPTLFGADKELVDALEKININGENWIDFFLPASGMSVAWWVAGKCPSFSLGKRVLMGFDHSNTPMLYMQP</sequence>
<name>A0AA35YCT9_LACSI</name>
<evidence type="ECO:0000313" key="1">
    <source>
        <dbReference type="EMBL" id="CAI9270572.1"/>
    </source>
</evidence>
<reference evidence="1" key="1">
    <citation type="submission" date="2023-04" db="EMBL/GenBank/DDBJ databases">
        <authorList>
            <person name="Vijverberg K."/>
            <person name="Xiong W."/>
            <person name="Schranz E."/>
        </authorList>
    </citation>
    <scope>NUCLEOTIDE SEQUENCE</scope>
</reference>
<gene>
    <name evidence="1" type="ORF">LSALG_LOCUS10876</name>
</gene>
<keyword evidence="2" id="KW-1185">Reference proteome</keyword>
<proteinExistence type="predicted"/>
<evidence type="ECO:0000313" key="2">
    <source>
        <dbReference type="Proteomes" id="UP001177003"/>
    </source>
</evidence>
<dbReference type="AlphaFoldDB" id="A0AA35YCT9"/>
<organism evidence="1 2">
    <name type="scientific">Lactuca saligna</name>
    <name type="common">Willowleaf lettuce</name>
    <dbReference type="NCBI Taxonomy" id="75948"/>
    <lineage>
        <taxon>Eukaryota</taxon>
        <taxon>Viridiplantae</taxon>
        <taxon>Streptophyta</taxon>
        <taxon>Embryophyta</taxon>
        <taxon>Tracheophyta</taxon>
        <taxon>Spermatophyta</taxon>
        <taxon>Magnoliopsida</taxon>
        <taxon>eudicotyledons</taxon>
        <taxon>Gunneridae</taxon>
        <taxon>Pentapetalae</taxon>
        <taxon>asterids</taxon>
        <taxon>campanulids</taxon>
        <taxon>Asterales</taxon>
        <taxon>Asteraceae</taxon>
        <taxon>Cichorioideae</taxon>
        <taxon>Cichorieae</taxon>
        <taxon>Lactucinae</taxon>
        <taxon>Lactuca</taxon>
    </lineage>
</organism>
<dbReference type="EMBL" id="OX465078">
    <property type="protein sequence ID" value="CAI9270572.1"/>
    <property type="molecule type" value="Genomic_DNA"/>
</dbReference>
<dbReference type="Proteomes" id="UP001177003">
    <property type="component" value="Chromosome 2"/>
</dbReference>
<protein>
    <submittedName>
        <fullName evidence="1">Uncharacterized protein</fullName>
    </submittedName>
</protein>